<dbReference type="KEGG" id="pbor:BSF38_00815"/>
<dbReference type="Gene3D" id="3.60.120.10">
    <property type="entry name" value="Anthranilate synthase"/>
    <property type="match status" value="1"/>
</dbReference>
<dbReference type="InterPro" id="IPR015890">
    <property type="entry name" value="Chorismate_C"/>
</dbReference>
<protein>
    <recommendedName>
        <fullName evidence="1">aminodeoxychorismate synthase</fullName>
        <ecNumber evidence="1">2.6.1.85</ecNumber>
    </recommendedName>
</protein>
<evidence type="ECO:0000256" key="2">
    <source>
        <dbReference type="ARBA" id="ARBA00022679"/>
    </source>
</evidence>
<evidence type="ECO:0000256" key="1">
    <source>
        <dbReference type="ARBA" id="ARBA00013139"/>
    </source>
</evidence>
<organism evidence="6 7">
    <name type="scientific">Paludisphaera borealis</name>
    <dbReference type="NCBI Taxonomy" id="1387353"/>
    <lineage>
        <taxon>Bacteria</taxon>
        <taxon>Pseudomonadati</taxon>
        <taxon>Planctomycetota</taxon>
        <taxon>Planctomycetia</taxon>
        <taxon>Isosphaerales</taxon>
        <taxon>Isosphaeraceae</taxon>
        <taxon>Paludisphaera</taxon>
    </lineage>
</organism>
<dbReference type="GO" id="GO:0009396">
    <property type="term" value="P:folic acid-containing compound biosynthetic process"/>
    <property type="evidence" value="ECO:0007669"/>
    <property type="project" value="InterPro"/>
</dbReference>
<dbReference type="PRINTS" id="PR00095">
    <property type="entry name" value="ANTSNTHASEI"/>
</dbReference>
<dbReference type="GO" id="GO:0046820">
    <property type="term" value="F:4-amino-4-deoxychorismate synthase activity"/>
    <property type="evidence" value="ECO:0007669"/>
    <property type="project" value="UniProtKB-EC"/>
</dbReference>
<dbReference type="Pfam" id="PF04715">
    <property type="entry name" value="Anth_synt_I_N"/>
    <property type="match status" value="1"/>
</dbReference>
<evidence type="ECO:0000259" key="4">
    <source>
        <dbReference type="Pfam" id="PF00425"/>
    </source>
</evidence>
<dbReference type="EMBL" id="CP019082">
    <property type="protein sequence ID" value="APW59392.1"/>
    <property type="molecule type" value="Genomic_DNA"/>
</dbReference>
<dbReference type="STRING" id="1387353.BSF38_00815"/>
<dbReference type="InterPro" id="IPR006805">
    <property type="entry name" value="Anth_synth_I_N"/>
</dbReference>
<feature type="region of interest" description="Disordered" evidence="3">
    <location>
        <begin position="457"/>
        <end position="477"/>
    </location>
</feature>
<dbReference type="PANTHER" id="PTHR11236">
    <property type="entry name" value="AMINOBENZOATE/ANTHRANILATE SYNTHASE"/>
    <property type="match status" value="1"/>
</dbReference>
<proteinExistence type="predicted"/>
<dbReference type="InterPro" id="IPR005801">
    <property type="entry name" value="ADC_synthase"/>
</dbReference>
<dbReference type="SUPFAM" id="SSF56322">
    <property type="entry name" value="ADC synthase"/>
    <property type="match status" value="1"/>
</dbReference>
<accession>A0A1U7CKD5</accession>
<feature type="domain" description="Chorismate-utilising enzyme C-terminal" evidence="4">
    <location>
        <begin position="206"/>
        <end position="459"/>
    </location>
</feature>
<evidence type="ECO:0000313" key="7">
    <source>
        <dbReference type="Proteomes" id="UP000186309"/>
    </source>
</evidence>
<evidence type="ECO:0000259" key="5">
    <source>
        <dbReference type="Pfam" id="PF04715"/>
    </source>
</evidence>
<dbReference type="EC" id="2.6.1.85" evidence="1"/>
<reference evidence="7" key="1">
    <citation type="submission" date="2016-12" db="EMBL/GenBank/DDBJ databases">
        <title>Comparative genomics of four Isosphaeraceae planctomycetes: a common pool of plasmids and glycoside hydrolase genes.</title>
        <authorList>
            <person name="Ivanova A."/>
        </authorList>
    </citation>
    <scope>NUCLEOTIDE SEQUENCE [LARGE SCALE GENOMIC DNA]</scope>
    <source>
        <strain evidence="7">PX4</strain>
    </source>
</reference>
<dbReference type="RefSeq" id="WP_076343580.1">
    <property type="nucleotide sequence ID" value="NZ_CP019082.1"/>
</dbReference>
<sequence>MGVPETPTIVKTALDLAADRLAATVGAWPEPAILASGSGFGAAGRWTILAAYPRLVFEAVGDRWSIRNDDGSYETGTDPLAALASLASRFRLAETDQTPDADACPFQGGLIGFLGYDLAPSLERLPRKADRDSKLPDVRMALYDTAVVVDHEKDAVVLYAWDLTDEGREAIERRARFWRRALRRADESPRPLGASSLGPLTSNFDRDDYLKAVGRALDYIAAGDVFQINLSQRFAATGRVEPLDLFLRLQQESPAPFSAFLRWRNLAVVSASPEWFYQTRGDLITTRPIKGTRPRGATPEADQALAAELSASAKDRAELTMIVDLERNDLGRVCQFGSVRVVDSLVLESYAQVHHLVATVEGRLRPEIGPVDVIRAVFPGGSITGAPKIRAMEIIDELEPTRRSLYTGAIGYLGRGGASGFNIAIRTVLVEGDRVGYQVGGGIVADSDPEAEFEETMHKGRGLRRVLTGKDDPNDLG</sequence>
<keyword evidence="6" id="KW-0032">Aminotransferase</keyword>
<dbReference type="GO" id="GO:0000162">
    <property type="term" value="P:L-tryptophan biosynthetic process"/>
    <property type="evidence" value="ECO:0007669"/>
    <property type="project" value="TreeGrafter"/>
</dbReference>
<dbReference type="InterPro" id="IPR019999">
    <property type="entry name" value="Anth_synth_I-like"/>
</dbReference>
<dbReference type="NCBIfam" id="TIGR00553">
    <property type="entry name" value="pabB"/>
    <property type="match status" value="1"/>
</dbReference>
<gene>
    <name evidence="6" type="primary">pabB</name>
    <name evidence="6" type="ORF">BSF38_00815</name>
</gene>
<feature type="domain" description="Anthranilate synthase component I N-terminal" evidence="5">
    <location>
        <begin position="29"/>
        <end position="157"/>
    </location>
</feature>
<evidence type="ECO:0000313" key="6">
    <source>
        <dbReference type="EMBL" id="APW59392.1"/>
    </source>
</evidence>
<dbReference type="OrthoDB" id="9803598at2"/>
<dbReference type="Proteomes" id="UP000186309">
    <property type="component" value="Chromosome"/>
</dbReference>
<feature type="compositionally biased region" description="Basic and acidic residues" evidence="3">
    <location>
        <begin position="468"/>
        <end position="477"/>
    </location>
</feature>
<name>A0A1U7CKD5_9BACT</name>
<dbReference type="AlphaFoldDB" id="A0A1U7CKD5"/>
<keyword evidence="2 6" id="KW-0808">Transferase</keyword>
<dbReference type="PANTHER" id="PTHR11236:SF9">
    <property type="entry name" value="ANTHRANILATE SYNTHASE COMPONENT 1"/>
    <property type="match status" value="1"/>
</dbReference>
<evidence type="ECO:0000256" key="3">
    <source>
        <dbReference type="SAM" id="MobiDB-lite"/>
    </source>
</evidence>
<dbReference type="InterPro" id="IPR005802">
    <property type="entry name" value="ADC_synth_comp_1"/>
</dbReference>
<keyword evidence="7" id="KW-1185">Reference proteome</keyword>
<dbReference type="Pfam" id="PF00425">
    <property type="entry name" value="Chorismate_bind"/>
    <property type="match status" value="1"/>
</dbReference>